<evidence type="ECO:0000313" key="2">
    <source>
        <dbReference type="Proteomes" id="UP000326582"/>
    </source>
</evidence>
<name>A0ACD0WLL6_CLALS</name>
<proteinExistence type="predicted"/>
<protein>
    <submittedName>
        <fullName evidence="1">Exocyst complex component</fullName>
    </submittedName>
</protein>
<organism evidence="1 2">
    <name type="scientific">Clavispora lusitaniae</name>
    <name type="common">Candida lusitaniae</name>
    <dbReference type="NCBI Taxonomy" id="36911"/>
    <lineage>
        <taxon>Eukaryota</taxon>
        <taxon>Fungi</taxon>
        <taxon>Dikarya</taxon>
        <taxon>Ascomycota</taxon>
        <taxon>Saccharomycotina</taxon>
        <taxon>Pichiomycetes</taxon>
        <taxon>Metschnikowiaceae</taxon>
        <taxon>Clavispora</taxon>
    </lineage>
</organism>
<sequence>MVNRHRAVSMAFNGSWSEDEEKKTIKSLNDLKSVYKEVRYDWPQLIGDEVSPIEMAIAFLDDTSVGLAHRKSEFDELCDLTSKALKTSVVENHETFNNSVGSYHVLLSIVKESQEDSLHIKDLIDKSTRDMNDRSHHLRDLDNSSAKYTEMIEILDAMEYLRDIQNVIDKLITEKKIHEVYDVIAEAHKIAAKYNLWSLSAMSSTRTYLEAQSNNLYDMILDEIQNEIYLKNVSVSSDRREAWNNLIQSNNPQMTSLKTLIDSSTTLESYIYNSANLDICEIADSFTESAKNFLEVQLPKLHAHYSKADSTKIDYSILLSSASNPAAESFHYIFMLLLTASKLNKLHPVLEILSSTAQQEIHSLISRTTEEARQKNLQRLARLSKTRNIELVSAEDKISGQSFNDASVPILQDFFGSFFLKCVHILMNHKIAWEIVQLFNSDDIVSRSDITTGSRIYDFKSIWMATRKEIEALMTKYISSEIEDHSPLTSEHKNTNKLFQAMTNKQLFSFDNVSYQSSSKTSDDIKSVLNEVFPGFLVNTSKNTHGNDTSLYISNEDMSALAEPLVPQSIFNMRVILEFFLIFTVGAHKLFTNFEKTKGTSMIAYQFFYEFMKSSFLRKLEADLDASLHECMSKPGGNTAEAATGIISVGFCQATVNLNDQDASSTFVPNMKNSGVSSIYSNAVRFRRLLTHTCQTLNTSFSYRKDMTDVVLSLVKKFSSAYNDYYHELLSSGGSHDITEIRFGLNDSQNKHISQIRKWMRVPAMLDVTGSILQNHEDKDKLRDLVEEEIELMFSTNDSVKSVFDVSKDDLLDDKWFDHVCYLLLTSSWILSWLPSMRKESNYNYNEGTSVTEAEQLKHDWVFMENGRSPLTITERTQNDYLTLTSEKIGEFDKAVEVFEAIRDNSLIALRYDLRLKGLYYIGKSFQDNFRIPTEPADADQFITAFNKEIYYIGTKINEMLNVDENDCVFAGLPEFLNKALIQGSYLVTITNSNGIKKILLNVFVLQQMLRSIMKRQDVADLTVASKYFQLYMVSDHSLLQEMTSGKKKYSKNELLNILRLTYSEKLHSNSSSTFNRTKYNEMVKKISKVFS</sequence>
<gene>
    <name evidence="1" type="ORF">EJF14_40500</name>
</gene>
<reference evidence="2" key="1">
    <citation type="journal article" date="2019" name="MBio">
        <title>Comparative genomics for the elucidation of multidrug resistance (MDR) in Candida lusitaniae.</title>
        <authorList>
            <person name="Kannan A."/>
            <person name="Asner S.A."/>
            <person name="Trachsel E."/>
            <person name="Kelly S."/>
            <person name="Parker J."/>
            <person name="Sanglard D."/>
        </authorList>
    </citation>
    <scope>NUCLEOTIDE SEQUENCE [LARGE SCALE GENOMIC DNA]</scope>
    <source>
        <strain evidence="2">P1</strain>
    </source>
</reference>
<keyword evidence="2" id="KW-1185">Reference proteome</keyword>
<evidence type="ECO:0000313" key="1">
    <source>
        <dbReference type="EMBL" id="QFZ28458.1"/>
    </source>
</evidence>
<accession>A0ACD0WLL6</accession>
<dbReference type="EMBL" id="CP038487">
    <property type="protein sequence ID" value="QFZ28458.1"/>
    <property type="molecule type" value="Genomic_DNA"/>
</dbReference>
<dbReference type="Proteomes" id="UP000326582">
    <property type="component" value="Chromosome 4"/>
</dbReference>